<sequence length="98" mass="11485">MFSSRLICIRGDIPWPARSPDLATCDFFLWGYLKAKVYTHKPKTLDELKDDIRLEIAAIPPAMVEKVMLNFRERLHNCIENEGKHLDDIIFRTTKPRN</sequence>
<protein>
    <submittedName>
        <fullName evidence="1">Uncharacterized protein</fullName>
    </submittedName>
</protein>
<organism evidence="1 2">
    <name type="scientific">Araneus ventricosus</name>
    <name type="common">Orbweaver spider</name>
    <name type="synonym">Epeira ventricosa</name>
    <dbReference type="NCBI Taxonomy" id="182803"/>
    <lineage>
        <taxon>Eukaryota</taxon>
        <taxon>Metazoa</taxon>
        <taxon>Ecdysozoa</taxon>
        <taxon>Arthropoda</taxon>
        <taxon>Chelicerata</taxon>
        <taxon>Arachnida</taxon>
        <taxon>Araneae</taxon>
        <taxon>Araneomorphae</taxon>
        <taxon>Entelegynae</taxon>
        <taxon>Araneoidea</taxon>
        <taxon>Araneidae</taxon>
        <taxon>Araneus</taxon>
    </lineage>
</organism>
<dbReference type="PANTHER" id="PTHR47326">
    <property type="entry name" value="TRANSPOSABLE ELEMENT TC3 TRANSPOSASE-LIKE PROTEIN"/>
    <property type="match status" value="1"/>
</dbReference>
<keyword evidence="2" id="KW-1185">Reference proteome</keyword>
<reference evidence="1 2" key="1">
    <citation type="journal article" date="2019" name="Sci. Rep.">
        <title>Orb-weaving spider Araneus ventricosus genome elucidates the spidroin gene catalogue.</title>
        <authorList>
            <person name="Kono N."/>
            <person name="Nakamura H."/>
            <person name="Ohtoshi R."/>
            <person name="Moran D.A.P."/>
            <person name="Shinohara A."/>
            <person name="Yoshida Y."/>
            <person name="Fujiwara M."/>
            <person name="Mori M."/>
            <person name="Tomita M."/>
            <person name="Arakawa K."/>
        </authorList>
    </citation>
    <scope>NUCLEOTIDE SEQUENCE [LARGE SCALE GENOMIC DNA]</scope>
</reference>
<proteinExistence type="predicted"/>
<gene>
    <name evidence="1" type="ORF">AVEN_108907_1</name>
</gene>
<accession>A0A4Y2PCS1</accession>
<dbReference type="Proteomes" id="UP000499080">
    <property type="component" value="Unassembled WGS sequence"/>
</dbReference>
<dbReference type="PANTHER" id="PTHR47326:SF1">
    <property type="entry name" value="HTH PSQ-TYPE DOMAIN-CONTAINING PROTEIN"/>
    <property type="match status" value="1"/>
</dbReference>
<dbReference type="Gene3D" id="3.30.420.10">
    <property type="entry name" value="Ribonuclease H-like superfamily/Ribonuclease H"/>
    <property type="match status" value="1"/>
</dbReference>
<comment type="caution">
    <text evidence="1">The sequence shown here is derived from an EMBL/GenBank/DDBJ whole genome shotgun (WGS) entry which is preliminary data.</text>
</comment>
<evidence type="ECO:0000313" key="2">
    <source>
        <dbReference type="Proteomes" id="UP000499080"/>
    </source>
</evidence>
<name>A0A4Y2PCS1_ARAVE</name>
<evidence type="ECO:0000313" key="1">
    <source>
        <dbReference type="EMBL" id="GBN47816.1"/>
    </source>
</evidence>
<dbReference type="OrthoDB" id="7787442at2759"/>
<dbReference type="EMBL" id="BGPR01010751">
    <property type="protein sequence ID" value="GBN47816.1"/>
    <property type="molecule type" value="Genomic_DNA"/>
</dbReference>
<dbReference type="GO" id="GO:0003676">
    <property type="term" value="F:nucleic acid binding"/>
    <property type="evidence" value="ECO:0007669"/>
    <property type="project" value="InterPro"/>
</dbReference>
<dbReference type="AlphaFoldDB" id="A0A4Y2PCS1"/>
<dbReference type="InterPro" id="IPR036397">
    <property type="entry name" value="RNaseH_sf"/>
</dbReference>